<keyword evidence="2" id="KW-0812">Transmembrane</keyword>
<gene>
    <name evidence="3" type="ORF">BC351_16345</name>
</gene>
<evidence type="ECO:0000313" key="3">
    <source>
        <dbReference type="EMBL" id="OPH60768.1"/>
    </source>
</evidence>
<keyword evidence="4" id="KW-1185">Reference proteome</keyword>
<proteinExistence type="predicted"/>
<feature type="compositionally biased region" description="Basic and acidic residues" evidence="1">
    <location>
        <begin position="50"/>
        <end position="67"/>
    </location>
</feature>
<dbReference type="STRING" id="1469647.BC351_16345"/>
<feature type="transmembrane region" description="Helical" evidence="2">
    <location>
        <begin position="27"/>
        <end position="48"/>
    </location>
</feature>
<accession>A0A1V4HRY1</accession>
<feature type="region of interest" description="Disordered" evidence="1">
    <location>
        <begin position="111"/>
        <end position="132"/>
    </location>
</feature>
<evidence type="ECO:0000256" key="1">
    <source>
        <dbReference type="SAM" id="MobiDB-lite"/>
    </source>
</evidence>
<dbReference type="EMBL" id="MBTG01000003">
    <property type="protein sequence ID" value="OPH60768.1"/>
    <property type="molecule type" value="Genomic_DNA"/>
</dbReference>
<evidence type="ECO:0000313" key="4">
    <source>
        <dbReference type="Proteomes" id="UP000190626"/>
    </source>
</evidence>
<keyword evidence="2" id="KW-1133">Transmembrane helix</keyword>
<protein>
    <submittedName>
        <fullName evidence="3">Uncharacterized protein</fullName>
    </submittedName>
</protein>
<feature type="region of interest" description="Disordered" evidence="1">
    <location>
        <begin position="50"/>
        <end position="79"/>
    </location>
</feature>
<sequence>MFLNGFLGKWGILKETNNGVKQMKIRFIVKIIVVFGLAFLLTACTLFGKGSDKQKEDTSKQKQEKSKAQSTSQDDSVINQELKKQYQMYNEIIEYKTQQEKKLIKQSEERYKKLKEESNKSDKSSSDSEQKK</sequence>
<organism evidence="3 4">
    <name type="scientific">Paenibacillus ferrarius</name>
    <dbReference type="NCBI Taxonomy" id="1469647"/>
    <lineage>
        <taxon>Bacteria</taxon>
        <taxon>Bacillati</taxon>
        <taxon>Bacillota</taxon>
        <taxon>Bacilli</taxon>
        <taxon>Bacillales</taxon>
        <taxon>Paenibacillaceae</taxon>
        <taxon>Paenibacillus</taxon>
    </lineage>
</organism>
<name>A0A1V4HRY1_9BACL</name>
<dbReference type="Proteomes" id="UP000190626">
    <property type="component" value="Unassembled WGS sequence"/>
</dbReference>
<dbReference type="AlphaFoldDB" id="A0A1V4HRY1"/>
<reference evidence="4" key="1">
    <citation type="submission" date="2016-07" db="EMBL/GenBank/DDBJ databases">
        <authorList>
            <person name="Florea S."/>
            <person name="Webb J.S."/>
            <person name="Jaromczyk J."/>
            <person name="Schardl C.L."/>
        </authorList>
    </citation>
    <scope>NUCLEOTIDE SEQUENCE [LARGE SCALE GENOMIC DNA]</scope>
    <source>
        <strain evidence="4">CY1</strain>
    </source>
</reference>
<keyword evidence="2" id="KW-0472">Membrane</keyword>
<comment type="caution">
    <text evidence="3">The sequence shown here is derived from an EMBL/GenBank/DDBJ whole genome shotgun (WGS) entry which is preliminary data.</text>
</comment>
<evidence type="ECO:0000256" key="2">
    <source>
        <dbReference type="SAM" id="Phobius"/>
    </source>
</evidence>